<protein>
    <submittedName>
        <fullName evidence="1">Os04g0673250 protein</fullName>
    </submittedName>
</protein>
<dbReference type="InParanoid" id="A0A0P0WGG7"/>
<evidence type="ECO:0000313" key="1">
    <source>
        <dbReference type="EMBL" id="BAS91588.1"/>
    </source>
</evidence>
<evidence type="ECO:0000313" key="2">
    <source>
        <dbReference type="Proteomes" id="UP000059680"/>
    </source>
</evidence>
<accession>A0A0P0WGG7</accession>
<organism evidence="1 2">
    <name type="scientific">Oryza sativa subsp. japonica</name>
    <name type="common">Rice</name>
    <dbReference type="NCBI Taxonomy" id="39947"/>
    <lineage>
        <taxon>Eukaryota</taxon>
        <taxon>Viridiplantae</taxon>
        <taxon>Streptophyta</taxon>
        <taxon>Embryophyta</taxon>
        <taxon>Tracheophyta</taxon>
        <taxon>Spermatophyta</taxon>
        <taxon>Magnoliopsida</taxon>
        <taxon>Liliopsida</taxon>
        <taxon>Poales</taxon>
        <taxon>Poaceae</taxon>
        <taxon>BOP clade</taxon>
        <taxon>Oryzoideae</taxon>
        <taxon>Oryzeae</taxon>
        <taxon>Oryzinae</taxon>
        <taxon>Oryza</taxon>
        <taxon>Oryza sativa</taxon>
    </lineage>
</organism>
<dbReference type="Proteomes" id="UP000059680">
    <property type="component" value="Chromosome 4"/>
</dbReference>
<reference evidence="1 2" key="3">
    <citation type="journal article" date="2013" name="Rice">
        <title>Improvement of the Oryza sativa Nipponbare reference genome using next generation sequence and optical map data.</title>
        <authorList>
            <person name="Kawahara Y."/>
            <person name="de la Bastide M."/>
            <person name="Hamilton J.P."/>
            <person name="Kanamori H."/>
            <person name="McCombie W.R."/>
            <person name="Ouyang S."/>
            <person name="Schwartz D.C."/>
            <person name="Tanaka T."/>
            <person name="Wu J."/>
            <person name="Zhou S."/>
            <person name="Childs K.L."/>
            <person name="Davidson R.M."/>
            <person name="Lin H."/>
            <person name="Quesada-Ocampo L."/>
            <person name="Vaillancourt B."/>
            <person name="Sakai H."/>
            <person name="Lee S.S."/>
            <person name="Kim J."/>
            <person name="Numa H."/>
            <person name="Itoh T."/>
            <person name="Buell C.R."/>
            <person name="Matsumoto T."/>
        </authorList>
    </citation>
    <scope>NUCLEOTIDE SEQUENCE [LARGE SCALE GENOMIC DNA]</scope>
    <source>
        <strain evidence="2">cv. Nipponbare</strain>
    </source>
</reference>
<proteinExistence type="predicted"/>
<keyword evidence="2" id="KW-1185">Reference proteome</keyword>
<reference evidence="1 2" key="2">
    <citation type="journal article" date="2013" name="Plant Cell Physiol.">
        <title>Rice Annotation Project Database (RAP-DB): an integrative and interactive database for rice genomics.</title>
        <authorList>
            <person name="Sakai H."/>
            <person name="Lee S.S."/>
            <person name="Tanaka T."/>
            <person name="Numa H."/>
            <person name="Kim J."/>
            <person name="Kawahara Y."/>
            <person name="Wakimoto H."/>
            <person name="Yang C.C."/>
            <person name="Iwamoto M."/>
            <person name="Abe T."/>
            <person name="Yamada Y."/>
            <person name="Muto A."/>
            <person name="Inokuchi H."/>
            <person name="Ikemura T."/>
            <person name="Matsumoto T."/>
            <person name="Sasaki T."/>
            <person name="Itoh T."/>
        </authorList>
    </citation>
    <scope>NUCLEOTIDE SEQUENCE [LARGE SCALE GENOMIC DNA]</scope>
    <source>
        <strain evidence="2">cv. Nipponbare</strain>
    </source>
</reference>
<name>A0A0P0WGG7_ORYSJ</name>
<dbReference type="PaxDb" id="39947-A0A0P0WGG7"/>
<dbReference type="EMBL" id="AP014960">
    <property type="protein sequence ID" value="BAS91588.1"/>
    <property type="molecule type" value="Genomic_DNA"/>
</dbReference>
<sequence>MGSVSGRANDAISNSVVDVNEFNEAIGIVKYRSSQLRIKKCRDILFMVSYYSEDPGFSVWVQKPSGAGEIS</sequence>
<gene>
    <name evidence="1" type="ordered locus">Os04g0673250</name>
    <name evidence="1" type="ORF">OSNPB_040673250</name>
</gene>
<dbReference type="AlphaFoldDB" id="A0A0P0WGG7"/>
<reference evidence="2" key="1">
    <citation type="journal article" date="2005" name="Nature">
        <title>The map-based sequence of the rice genome.</title>
        <authorList>
            <consortium name="International rice genome sequencing project (IRGSP)"/>
            <person name="Matsumoto T."/>
            <person name="Wu J."/>
            <person name="Kanamori H."/>
            <person name="Katayose Y."/>
            <person name="Fujisawa M."/>
            <person name="Namiki N."/>
            <person name="Mizuno H."/>
            <person name="Yamamoto K."/>
            <person name="Antonio B.A."/>
            <person name="Baba T."/>
            <person name="Sakata K."/>
            <person name="Nagamura Y."/>
            <person name="Aoki H."/>
            <person name="Arikawa K."/>
            <person name="Arita K."/>
            <person name="Bito T."/>
            <person name="Chiden Y."/>
            <person name="Fujitsuka N."/>
            <person name="Fukunaka R."/>
            <person name="Hamada M."/>
            <person name="Harada C."/>
            <person name="Hayashi A."/>
            <person name="Hijishita S."/>
            <person name="Honda M."/>
            <person name="Hosokawa S."/>
            <person name="Ichikawa Y."/>
            <person name="Idonuma A."/>
            <person name="Iijima M."/>
            <person name="Ikeda M."/>
            <person name="Ikeno M."/>
            <person name="Ito K."/>
            <person name="Ito S."/>
            <person name="Ito T."/>
            <person name="Ito Y."/>
            <person name="Ito Y."/>
            <person name="Iwabuchi A."/>
            <person name="Kamiya K."/>
            <person name="Karasawa W."/>
            <person name="Kurita K."/>
            <person name="Katagiri S."/>
            <person name="Kikuta A."/>
            <person name="Kobayashi H."/>
            <person name="Kobayashi N."/>
            <person name="Machita K."/>
            <person name="Maehara T."/>
            <person name="Masukawa M."/>
            <person name="Mizubayashi T."/>
            <person name="Mukai Y."/>
            <person name="Nagasaki H."/>
            <person name="Nagata Y."/>
            <person name="Naito S."/>
            <person name="Nakashima M."/>
            <person name="Nakama Y."/>
            <person name="Nakamichi Y."/>
            <person name="Nakamura M."/>
            <person name="Meguro A."/>
            <person name="Negishi M."/>
            <person name="Ohta I."/>
            <person name="Ohta T."/>
            <person name="Okamoto M."/>
            <person name="Ono N."/>
            <person name="Saji S."/>
            <person name="Sakaguchi M."/>
            <person name="Sakai K."/>
            <person name="Shibata M."/>
            <person name="Shimokawa T."/>
            <person name="Song J."/>
            <person name="Takazaki Y."/>
            <person name="Terasawa K."/>
            <person name="Tsugane M."/>
            <person name="Tsuji K."/>
            <person name="Ueda S."/>
            <person name="Waki K."/>
            <person name="Yamagata H."/>
            <person name="Yamamoto M."/>
            <person name="Yamamoto S."/>
            <person name="Yamane H."/>
            <person name="Yoshiki S."/>
            <person name="Yoshihara R."/>
            <person name="Yukawa K."/>
            <person name="Zhong H."/>
            <person name="Yano M."/>
            <person name="Yuan Q."/>
            <person name="Ouyang S."/>
            <person name="Liu J."/>
            <person name="Jones K.M."/>
            <person name="Gansberger K."/>
            <person name="Moffat K."/>
            <person name="Hill J."/>
            <person name="Bera J."/>
            <person name="Fadrosh D."/>
            <person name="Jin S."/>
            <person name="Johri S."/>
            <person name="Kim M."/>
            <person name="Overton L."/>
            <person name="Reardon M."/>
            <person name="Tsitrin T."/>
            <person name="Vuong H."/>
            <person name="Weaver B."/>
            <person name="Ciecko A."/>
            <person name="Tallon L."/>
            <person name="Jackson J."/>
            <person name="Pai G."/>
            <person name="Aken S.V."/>
            <person name="Utterback T."/>
            <person name="Reidmuller S."/>
            <person name="Feldblyum T."/>
            <person name="Hsiao J."/>
            <person name="Zismann V."/>
            <person name="Iobst S."/>
            <person name="de Vazeille A.R."/>
            <person name="Buell C.R."/>
            <person name="Ying K."/>
            <person name="Li Y."/>
            <person name="Lu T."/>
            <person name="Huang Y."/>
            <person name="Zhao Q."/>
            <person name="Feng Q."/>
            <person name="Zhang L."/>
            <person name="Zhu J."/>
            <person name="Weng Q."/>
            <person name="Mu J."/>
            <person name="Lu Y."/>
            <person name="Fan D."/>
            <person name="Liu Y."/>
            <person name="Guan J."/>
            <person name="Zhang Y."/>
            <person name="Yu S."/>
            <person name="Liu X."/>
            <person name="Zhang Y."/>
            <person name="Hong G."/>
            <person name="Han B."/>
            <person name="Choisne N."/>
            <person name="Demange N."/>
            <person name="Orjeda G."/>
            <person name="Samain S."/>
            <person name="Cattolico L."/>
            <person name="Pelletier E."/>
            <person name="Couloux A."/>
            <person name="Segurens B."/>
            <person name="Wincker P."/>
            <person name="D'Hont A."/>
            <person name="Scarpelli C."/>
            <person name="Weissenbach J."/>
            <person name="Salanoubat M."/>
            <person name="Quetier F."/>
            <person name="Yu Y."/>
            <person name="Kim H.R."/>
            <person name="Rambo T."/>
            <person name="Currie J."/>
            <person name="Collura K."/>
            <person name="Luo M."/>
            <person name="Yang T."/>
            <person name="Ammiraju J.S.S."/>
            <person name="Engler F."/>
            <person name="Soderlund C."/>
            <person name="Wing R.A."/>
            <person name="Palmer L.E."/>
            <person name="de la Bastide M."/>
            <person name="Spiegel L."/>
            <person name="Nascimento L."/>
            <person name="Zutavern T."/>
            <person name="O'Shaughnessy A."/>
            <person name="Dike S."/>
            <person name="Dedhia N."/>
            <person name="Preston R."/>
            <person name="Balija V."/>
            <person name="McCombie W.R."/>
            <person name="Chow T."/>
            <person name="Chen H."/>
            <person name="Chung M."/>
            <person name="Chen C."/>
            <person name="Shaw J."/>
            <person name="Wu H."/>
            <person name="Hsiao K."/>
            <person name="Chao Y."/>
            <person name="Chu M."/>
            <person name="Cheng C."/>
            <person name="Hour A."/>
            <person name="Lee P."/>
            <person name="Lin S."/>
            <person name="Lin Y."/>
            <person name="Liou J."/>
            <person name="Liu S."/>
            <person name="Hsing Y."/>
            <person name="Raghuvanshi S."/>
            <person name="Mohanty A."/>
            <person name="Bharti A.K."/>
            <person name="Gaur A."/>
            <person name="Gupta V."/>
            <person name="Kumar D."/>
            <person name="Ravi V."/>
            <person name="Vij S."/>
            <person name="Kapur A."/>
            <person name="Khurana P."/>
            <person name="Khurana P."/>
            <person name="Khurana J.P."/>
            <person name="Tyagi A.K."/>
            <person name="Gaikwad K."/>
            <person name="Singh A."/>
            <person name="Dalal V."/>
            <person name="Srivastava S."/>
            <person name="Dixit A."/>
            <person name="Pal A.K."/>
            <person name="Ghazi I.A."/>
            <person name="Yadav M."/>
            <person name="Pandit A."/>
            <person name="Bhargava A."/>
            <person name="Sureshbabu K."/>
            <person name="Batra K."/>
            <person name="Sharma T.R."/>
            <person name="Mohapatra T."/>
            <person name="Singh N.K."/>
            <person name="Messing J."/>
            <person name="Nelson A.B."/>
            <person name="Fuks G."/>
            <person name="Kavchok S."/>
            <person name="Keizer G."/>
            <person name="Linton E."/>
            <person name="Llaca V."/>
            <person name="Song R."/>
            <person name="Tanyolac B."/>
            <person name="Young S."/>
            <person name="Ho-Il K."/>
            <person name="Hahn J.H."/>
            <person name="Sangsakoo G."/>
            <person name="Vanavichit A."/>
            <person name="de Mattos Luiz.A.T."/>
            <person name="Zimmer P.D."/>
            <person name="Malone G."/>
            <person name="Dellagostin O."/>
            <person name="de Oliveira A.C."/>
            <person name="Bevan M."/>
            <person name="Bancroft I."/>
            <person name="Minx P."/>
            <person name="Cordum H."/>
            <person name="Wilson R."/>
            <person name="Cheng Z."/>
            <person name="Jin W."/>
            <person name="Jiang J."/>
            <person name="Leong S.A."/>
            <person name="Iwama H."/>
            <person name="Gojobori T."/>
            <person name="Itoh T."/>
            <person name="Niimura Y."/>
            <person name="Fujii Y."/>
            <person name="Habara T."/>
            <person name="Sakai H."/>
            <person name="Sato Y."/>
            <person name="Wilson G."/>
            <person name="Kumar K."/>
            <person name="McCouch S."/>
            <person name="Juretic N."/>
            <person name="Hoen D."/>
            <person name="Wright S."/>
            <person name="Bruskiewich R."/>
            <person name="Bureau T."/>
            <person name="Miyao A."/>
            <person name="Hirochika H."/>
            <person name="Nishikawa T."/>
            <person name="Kadowaki K."/>
            <person name="Sugiura M."/>
            <person name="Burr B."/>
            <person name="Sasaki T."/>
        </authorList>
    </citation>
    <scope>NUCLEOTIDE SEQUENCE [LARGE SCALE GENOMIC DNA]</scope>
    <source>
        <strain evidence="2">cv. Nipponbare</strain>
    </source>
</reference>